<dbReference type="EMBL" id="OMOD01000198">
    <property type="protein sequence ID" value="SPF50300.1"/>
    <property type="molecule type" value="Genomic_DNA"/>
</dbReference>
<name>A0A2U3LEQ1_9BACT</name>
<protein>
    <submittedName>
        <fullName evidence="4">DinB family protein</fullName>
    </submittedName>
</protein>
<feature type="binding site" evidence="3">
    <location>
        <position position="122"/>
    </location>
    <ligand>
        <name>a divalent metal cation</name>
        <dbReference type="ChEBI" id="CHEBI:60240"/>
    </ligand>
</feature>
<proteinExistence type="inferred from homology"/>
<dbReference type="PANTHER" id="PTHR37302">
    <property type="entry name" value="SLR1116 PROTEIN"/>
    <property type="match status" value="1"/>
</dbReference>
<dbReference type="PANTHER" id="PTHR37302:SF3">
    <property type="entry name" value="DAMAGE-INDUCIBLE PROTEIN DINB"/>
    <property type="match status" value="1"/>
</dbReference>
<dbReference type="GO" id="GO:0046872">
    <property type="term" value="F:metal ion binding"/>
    <property type="evidence" value="ECO:0007669"/>
    <property type="project" value="UniProtKB-KW"/>
</dbReference>
<accession>A0A2U3LEQ1</accession>
<organism evidence="4 5">
    <name type="scientific">Candidatus Sulfotelmatobacter kueseliae</name>
    <dbReference type="NCBI Taxonomy" id="2042962"/>
    <lineage>
        <taxon>Bacteria</taxon>
        <taxon>Pseudomonadati</taxon>
        <taxon>Acidobacteriota</taxon>
        <taxon>Terriglobia</taxon>
        <taxon>Terriglobales</taxon>
        <taxon>Candidatus Korobacteraceae</taxon>
        <taxon>Candidatus Sulfotelmatobacter</taxon>
    </lineage>
</organism>
<keyword evidence="2 3" id="KW-0479">Metal-binding</keyword>
<feature type="binding site" evidence="3">
    <location>
        <position position="41"/>
    </location>
    <ligand>
        <name>a divalent metal cation</name>
        <dbReference type="ChEBI" id="CHEBI:60240"/>
    </ligand>
</feature>
<dbReference type="AlphaFoldDB" id="A0A2U3LEQ1"/>
<evidence type="ECO:0000256" key="1">
    <source>
        <dbReference type="ARBA" id="ARBA00008635"/>
    </source>
</evidence>
<gene>
    <name evidence="4" type="ORF">SBA1_990003</name>
</gene>
<dbReference type="Pfam" id="PF05163">
    <property type="entry name" value="DinB"/>
    <property type="match status" value="1"/>
</dbReference>
<sequence>MNLADYLRRLFAYDEWANREVLSAIRAAGGANERSLELMAHILSAERLWLERLKQQPPGSPVWPKSDLEQCEAQAAELVRLWRDYLDLITAGDVHQSVSYKNSKGKAWTSTIEDILTHVVMHSAYHRGQIASHMRASGQTPAYTDFIHGVRQGLVK</sequence>
<dbReference type="Gene3D" id="1.20.120.450">
    <property type="entry name" value="dinb family like domain"/>
    <property type="match status" value="1"/>
</dbReference>
<evidence type="ECO:0000313" key="5">
    <source>
        <dbReference type="Proteomes" id="UP000238701"/>
    </source>
</evidence>
<dbReference type="InterPro" id="IPR034660">
    <property type="entry name" value="DinB/YfiT-like"/>
</dbReference>
<dbReference type="Proteomes" id="UP000238701">
    <property type="component" value="Unassembled WGS sequence"/>
</dbReference>
<dbReference type="SUPFAM" id="SSF109854">
    <property type="entry name" value="DinB/YfiT-like putative metalloenzymes"/>
    <property type="match status" value="1"/>
</dbReference>
<evidence type="ECO:0000313" key="4">
    <source>
        <dbReference type="EMBL" id="SPF50300.1"/>
    </source>
</evidence>
<evidence type="ECO:0000256" key="3">
    <source>
        <dbReference type="PIRSR" id="PIRSR607837-1"/>
    </source>
</evidence>
<evidence type="ECO:0000256" key="2">
    <source>
        <dbReference type="ARBA" id="ARBA00022723"/>
    </source>
</evidence>
<comment type="similarity">
    <text evidence="1">Belongs to the DinB family.</text>
</comment>
<dbReference type="OrthoDB" id="9811413at2"/>
<dbReference type="InterPro" id="IPR007837">
    <property type="entry name" value="DinB"/>
</dbReference>
<feature type="binding site" evidence="3">
    <location>
        <position position="126"/>
    </location>
    <ligand>
        <name>a divalent metal cation</name>
        <dbReference type="ChEBI" id="CHEBI:60240"/>
    </ligand>
</feature>
<reference evidence="5" key="1">
    <citation type="submission" date="2018-02" db="EMBL/GenBank/DDBJ databases">
        <authorList>
            <person name="Hausmann B."/>
        </authorList>
    </citation>
    <scope>NUCLEOTIDE SEQUENCE [LARGE SCALE GENOMIC DNA]</scope>
    <source>
        <strain evidence="5">Peat soil MAG SbA1</strain>
    </source>
</reference>